<organism evidence="5 6">
    <name type="scientific">Leifsonia aquatica</name>
    <name type="common">Corynebacterium aquaticum</name>
    <dbReference type="NCBI Taxonomy" id="144185"/>
    <lineage>
        <taxon>Bacteria</taxon>
        <taxon>Bacillati</taxon>
        <taxon>Actinomycetota</taxon>
        <taxon>Actinomycetes</taxon>
        <taxon>Micrococcales</taxon>
        <taxon>Microbacteriaceae</taxon>
        <taxon>Leifsonia</taxon>
    </lineage>
</organism>
<dbReference type="InterPro" id="IPR006311">
    <property type="entry name" value="TAT_signal"/>
</dbReference>
<evidence type="ECO:0000256" key="3">
    <source>
        <dbReference type="ARBA" id="ARBA00022729"/>
    </source>
</evidence>
<dbReference type="EMBL" id="JACHVP010000002">
    <property type="protein sequence ID" value="MBB2967690.1"/>
    <property type="molecule type" value="Genomic_DNA"/>
</dbReference>
<dbReference type="PANTHER" id="PTHR30061:SF50">
    <property type="entry name" value="MALTOSE_MALTODEXTRIN-BINDING PERIPLASMIC PROTEIN"/>
    <property type="match status" value="1"/>
</dbReference>
<dbReference type="GO" id="GO:0055052">
    <property type="term" value="C:ATP-binding cassette (ABC) transporter complex, substrate-binding subunit-containing"/>
    <property type="evidence" value="ECO:0007669"/>
    <property type="project" value="TreeGrafter"/>
</dbReference>
<dbReference type="SUPFAM" id="SSF53850">
    <property type="entry name" value="Periplasmic binding protein-like II"/>
    <property type="match status" value="1"/>
</dbReference>
<keyword evidence="5" id="KW-0762">Sugar transport</keyword>
<accession>A0A7W4UWR1</accession>
<dbReference type="PANTHER" id="PTHR30061">
    <property type="entry name" value="MALTOSE-BINDING PERIPLASMIC PROTEIN"/>
    <property type="match status" value="1"/>
</dbReference>
<dbReference type="PROSITE" id="PS51318">
    <property type="entry name" value="TAT"/>
    <property type="match status" value="1"/>
</dbReference>
<dbReference type="InterPro" id="IPR006059">
    <property type="entry name" value="SBP"/>
</dbReference>
<feature type="chain" id="PRO_5039716416" evidence="4">
    <location>
        <begin position="29"/>
        <end position="434"/>
    </location>
</feature>
<comment type="caution">
    <text evidence="5">The sequence shown here is derived from an EMBL/GenBank/DDBJ whole genome shotgun (WGS) entry which is preliminary data.</text>
</comment>
<sequence>MSNRTHSPFRRSALVRAVGLLGAAAATAALLTSCSAGDGDAASDGSVTGTITLQTWALTPKFTDYLKGVTSDFEKAHPGATVTLVDQPGDGYAEKVLSQAAAGSLPDVVNLPPDIALPLAKRGFLADVASGSGDLAKTYVAGALDAYEYKGLDGVYGYPWYLNTDVNYWNTTMFTACGLDPAAPPATTDELFEQAATTHAACPDDYLMSRKPGLGDFTLAGVDVLNGDGTKFVFADSQKAVDLLDRYAAAYRDGFLPPSVLNSDYLGNSTLFTQGKVAWTTGGATSLADFEKNNPSLKGNVAVSAALDTPPLYVQGVSVSAKSKHPATAKAFAEFLTNAKNQEAFARLVNIFPSTVSSQSDPFFSKDDGTTNGQARVLANEALKTAENLTPVQANSAMTTVLDQQIALAMKGDVSAKEALQTAQAKMNSLLANG</sequence>
<gene>
    <name evidence="5" type="ORF">FHX33_002453</name>
</gene>
<dbReference type="GO" id="GO:0042956">
    <property type="term" value="P:maltodextrin transmembrane transport"/>
    <property type="evidence" value="ECO:0007669"/>
    <property type="project" value="TreeGrafter"/>
</dbReference>
<evidence type="ECO:0000256" key="2">
    <source>
        <dbReference type="ARBA" id="ARBA00022448"/>
    </source>
</evidence>
<dbReference type="Gene3D" id="3.40.190.10">
    <property type="entry name" value="Periplasmic binding protein-like II"/>
    <property type="match status" value="1"/>
</dbReference>
<evidence type="ECO:0000313" key="6">
    <source>
        <dbReference type="Proteomes" id="UP000538196"/>
    </source>
</evidence>
<keyword evidence="6" id="KW-1185">Reference proteome</keyword>
<evidence type="ECO:0000313" key="5">
    <source>
        <dbReference type="EMBL" id="MBB2967690.1"/>
    </source>
</evidence>
<dbReference type="AlphaFoldDB" id="A0A7W4UWR1"/>
<dbReference type="Pfam" id="PF13416">
    <property type="entry name" value="SBP_bac_8"/>
    <property type="match status" value="1"/>
</dbReference>
<protein>
    <submittedName>
        <fullName evidence="5">Multiple sugar transport system substrate-binding protein</fullName>
    </submittedName>
</protein>
<proteinExistence type="inferred from homology"/>
<dbReference type="GO" id="GO:0015768">
    <property type="term" value="P:maltose transport"/>
    <property type="evidence" value="ECO:0007669"/>
    <property type="project" value="TreeGrafter"/>
</dbReference>
<comment type="similarity">
    <text evidence="1">Belongs to the bacterial solute-binding protein 1 family.</text>
</comment>
<evidence type="ECO:0000256" key="1">
    <source>
        <dbReference type="ARBA" id="ARBA00008520"/>
    </source>
</evidence>
<feature type="signal peptide" evidence="4">
    <location>
        <begin position="1"/>
        <end position="28"/>
    </location>
</feature>
<keyword evidence="2" id="KW-0813">Transport</keyword>
<dbReference type="GO" id="GO:1901982">
    <property type="term" value="F:maltose binding"/>
    <property type="evidence" value="ECO:0007669"/>
    <property type="project" value="TreeGrafter"/>
</dbReference>
<dbReference type="PROSITE" id="PS51257">
    <property type="entry name" value="PROKAR_LIPOPROTEIN"/>
    <property type="match status" value="1"/>
</dbReference>
<dbReference type="CDD" id="cd13585">
    <property type="entry name" value="PBP2_TMBP_like"/>
    <property type="match status" value="1"/>
</dbReference>
<reference evidence="5 6" key="1">
    <citation type="submission" date="2020-08" db="EMBL/GenBank/DDBJ databases">
        <title>Sequencing the genomes of 1000 actinobacteria strains.</title>
        <authorList>
            <person name="Klenk H.-P."/>
        </authorList>
    </citation>
    <scope>NUCLEOTIDE SEQUENCE [LARGE SCALE GENOMIC DNA]</scope>
    <source>
        <strain evidence="5 6">DSM 20146</strain>
    </source>
</reference>
<dbReference type="Proteomes" id="UP000538196">
    <property type="component" value="Unassembled WGS sequence"/>
</dbReference>
<keyword evidence="3 4" id="KW-0732">Signal</keyword>
<evidence type="ECO:0000256" key="4">
    <source>
        <dbReference type="SAM" id="SignalP"/>
    </source>
</evidence>
<name>A0A7W4UWR1_LEIAQ</name>
<dbReference type="RefSeq" id="WP_021760403.1">
    <property type="nucleotide sequence ID" value="NZ_JACHVP010000002.1"/>
</dbReference>